<dbReference type="SUPFAM" id="SSF47473">
    <property type="entry name" value="EF-hand"/>
    <property type="match status" value="1"/>
</dbReference>
<feature type="region of interest" description="Disordered" evidence="6">
    <location>
        <begin position="180"/>
        <end position="224"/>
    </location>
</feature>
<evidence type="ECO:0000259" key="7">
    <source>
        <dbReference type="PROSITE" id="PS50020"/>
    </source>
</evidence>
<feature type="domain" description="EF-hand" evidence="8">
    <location>
        <begin position="101"/>
        <end position="136"/>
    </location>
</feature>
<evidence type="ECO:0000256" key="2">
    <source>
        <dbReference type="ARBA" id="ARBA00022490"/>
    </source>
</evidence>
<dbReference type="InterPro" id="IPR018247">
    <property type="entry name" value="EF_Hand_1_Ca_BS"/>
</dbReference>
<evidence type="ECO:0000256" key="6">
    <source>
        <dbReference type="SAM" id="MobiDB-lite"/>
    </source>
</evidence>
<proteinExistence type="predicted"/>
<feature type="compositionally biased region" description="Gly residues" evidence="6">
    <location>
        <begin position="182"/>
        <end position="194"/>
    </location>
</feature>
<dbReference type="Gene3D" id="1.20.5.190">
    <property type="match status" value="4"/>
</dbReference>
<feature type="region of interest" description="Disordered" evidence="6">
    <location>
        <begin position="919"/>
        <end position="939"/>
    </location>
</feature>
<dbReference type="InterPro" id="IPR036020">
    <property type="entry name" value="WW_dom_sf"/>
</dbReference>
<reference evidence="9" key="1">
    <citation type="submission" date="2021-12" db="EMBL/GenBank/DDBJ databases">
        <title>Prjna785345.</title>
        <authorList>
            <person name="Rujirawat T."/>
            <person name="Krajaejun T."/>
        </authorList>
    </citation>
    <scope>NUCLEOTIDE SEQUENCE</scope>
    <source>
        <strain evidence="9">Pi057C3</strain>
    </source>
</reference>
<dbReference type="SUPFAM" id="SSF51045">
    <property type="entry name" value="WW domain"/>
    <property type="match status" value="1"/>
</dbReference>
<dbReference type="PROSITE" id="PS50020">
    <property type="entry name" value="WW_DOMAIN_2"/>
    <property type="match status" value="2"/>
</dbReference>
<dbReference type="GO" id="GO:0051295">
    <property type="term" value="P:establishment of meiotic spindle localization"/>
    <property type="evidence" value="ECO:0007669"/>
    <property type="project" value="TreeGrafter"/>
</dbReference>
<evidence type="ECO:0000256" key="3">
    <source>
        <dbReference type="ARBA" id="ARBA00022737"/>
    </source>
</evidence>
<dbReference type="PANTHER" id="PTHR22706:SF1">
    <property type="entry name" value="ASSEMBLY FACTOR FOR SPINDLE MICROTUBULES"/>
    <property type="match status" value="1"/>
</dbReference>
<dbReference type="GO" id="GO:0007051">
    <property type="term" value="P:spindle organization"/>
    <property type="evidence" value="ECO:0007669"/>
    <property type="project" value="TreeGrafter"/>
</dbReference>
<dbReference type="PANTHER" id="PTHR22706">
    <property type="entry name" value="ASSEMBLY FACTOR FOR SPINDLE MICROTUBULES"/>
    <property type="match status" value="1"/>
</dbReference>
<evidence type="ECO:0000259" key="8">
    <source>
        <dbReference type="PROSITE" id="PS50222"/>
    </source>
</evidence>
<protein>
    <recommendedName>
        <fullName evidence="11">Calmodulin</fullName>
    </recommendedName>
</protein>
<dbReference type="Pfam" id="PF00612">
    <property type="entry name" value="IQ"/>
    <property type="match status" value="10"/>
</dbReference>
<feature type="domain" description="WW" evidence="7">
    <location>
        <begin position="1368"/>
        <end position="1398"/>
    </location>
</feature>
<dbReference type="CDD" id="cd00051">
    <property type="entry name" value="EFh"/>
    <property type="match status" value="1"/>
</dbReference>
<feature type="compositionally biased region" description="Low complexity" evidence="6">
    <location>
        <begin position="1155"/>
        <end position="1175"/>
    </location>
</feature>
<dbReference type="SMART" id="SM00456">
    <property type="entry name" value="WW"/>
    <property type="match status" value="2"/>
</dbReference>
<dbReference type="Gene3D" id="2.20.70.10">
    <property type="match status" value="1"/>
</dbReference>
<keyword evidence="5" id="KW-0112">Calmodulin-binding</keyword>
<gene>
    <name evidence="9" type="ORF">P43SY_008655</name>
</gene>
<feature type="region of interest" description="Disordered" evidence="6">
    <location>
        <begin position="1155"/>
        <end position="1176"/>
    </location>
</feature>
<dbReference type="GO" id="GO:0005516">
    <property type="term" value="F:calmodulin binding"/>
    <property type="evidence" value="ECO:0007669"/>
    <property type="project" value="UniProtKB-KW"/>
</dbReference>
<dbReference type="GO" id="GO:0005737">
    <property type="term" value="C:cytoplasm"/>
    <property type="evidence" value="ECO:0007669"/>
    <property type="project" value="UniProtKB-SubCell"/>
</dbReference>
<dbReference type="Gene3D" id="1.10.238.10">
    <property type="entry name" value="EF-hand"/>
    <property type="match status" value="1"/>
</dbReference>
<dbReference type="InterPro" id="IPR000048">
    <property type="entry name" value="IQ_motif_EF-hand-BS"/>
</dbReference>
<sequence>MSVHRKLALRLDAIKARHKRETTKPVESTASPSPARGNGFDDEPLIRTTTPPVVLDELEDERRRVRETMAARLGLSLEEFDALDEAFGGKVPEGQSGGDAGMTARYHAVFAQYDVDGSGAISPQELRELLKASGEDMDDDELSKVIAQADTDGDGEINFDEFIGLMRARKRLLLVAKTMGVTGQGPGSGSGSGSAGRNHKPTKSKSTASSPSTSSPLPPLKLASLPPKKQLHHFNRHFTRPTPSCLRPGAQVDLTTLRRELAIAEFGLQELHQKVREDVHWVQQNCPVTSLKAQIYCHRWGMEKVHQLLLRLQSQSLSRAYQKWKAFLMYERNKVKANLFLKCKGSQKMTEIMARWKRKTQRRRFNKWRLECQLDARHELQSAAIEIQRVARGRLARRWRRRLQEHEAARVMQALVRGHLGRQNARRRRQAQREHAAATLLQRCYRGYSGKRAAKALFKVQRETLAARRIQRAFRNHQRRVLLRAIQRAKLEHDSAVQLQCAMRSFLARRERRRRATRRREERGSLVLQRHARGFLARRQLDEKKRQRRASVQIQTRWRAYRSRWELYHLRTEKAQEQRRRVERRAAIQIQTRWRATHARQKYVSHRAQLREAERLLAFRRLTAALRIQCAFRGYRGRRHAQRLRYEKLKWMNWTVLNRSALKIQAFWRGYHGRLAAQLRLQAQRALEHEEQLAARRIQSIARGKLARGEVRRRLAKRDDAVRQQQIRTRCALQIQRVFRGKRARREAARLRQAHQDQARAALDRLILQTKTRAAIKIQCCGRRFLARLRYWRRKQAVERQRLEAERRRQHEHAAIVIQCAIRRSHARRLLRQRRRDFERRISLMASEKAYDEIERLRLEQEQELAKLRVQLMLQQQKADEEAAKMRRALEQQREDDEERREQEAQELAKLRLETLMAQHTQQSERKIAEHQRQQEAERLRERLERERQEKQQMEELVRTQENEELARVKMTALLQTTSIAKESKVDEEALRLEREAAQLRQAALAMQREQARLKIQNTCLKYIVRRRLQKLQEEQAAAIAKLQNEEERLRLRAIQEKELALAKLKAMMDEESRAREAEIKALETEMLERARQEKERIARRHAAARKIQAQVRGFIGRQRVRAIQRKIEKEREERARELEEQLAAAEAKVAEALSSTGGASATGEAAASTSTGGEQAVNPEDWVEYWDDNAQASYFYNVKTQEATWTRPYSAPSSKAMDIVRAATSSAGESDVDPYAEGYGGTGVNGYDGNAQTYADEYGYYDQYGQYHYYEEAQGSAYQSPYLATSANAAPMQAAMAAMYPGYAAAAAAYAYQAAMMFGAAPQMPFGAQMAANSMMMSMGMAGGVPATDGVSTMATTSAAPAEGDGTAPPDPWEKFFDQYSGAAYYYNNITGERYWA</sequence>
<dbReference type="EMBL" id="JAKCXM010000124">
    <property type="protein sequence ID" value="KAJ0401580.1"/>
    <property type="molecule type" value="Genomic_DNA"/>
</dbReference>
<name>A0AAD5LHY4_PYTIN</name>
<feature type="domain" description="EF-hand" evidence="8">
    <location>
        <begin position="137"/>
        <end position="172"/>
    </location>
</feature>
<evidence type="ECO:0000313" key="9">
    <source>
        <dbReference type="EMBL" id="KAJ0401580.1"/>
    </source>
</evidence>
<dbReference type="InterPro" id="IPR002048">
    <property type="entry name" value="EF_hand_dom"/>
</dbReference>
<dbReference type="InterPro" id="IPR051185">
    <property type="entry name" value="ASPM"/>
</dbReference>
<evidence type="ECO:0008006" key="11">
    <source>
        <dbReference type="Google" id="ProtNLM"/>
    </source>
</evidence>
<dbReference type="GO" id="GO:0000922">
    <property type="term" value="C:spindle pole"/>
    <property type="evidence" value="ECO:0007669"/>
    <property type="project" value="TreeGrafter"/>
</dbReference>
<comment type="caution">
    <text evidence="9">The sequence shown here is derived from an EMBL/GenBank/DDBJ whole genome shotgun (WGS) entry which is preliminary data.</text>
</comment>
<evidence type="ECO:0000256" key="4">
    <source>
        <dbReference type="ARBA" id="ARBA00022837"/>
    </source>
</evidence>
<dbReference type="FunFam" id="1.10.238.10:FF:000003">
    <property type="entry name" value="Calmodulin A"/>
    <property type="match status" value="1"/>
</dbReference>
<feature type="region of interest" description="Disordered" evidence="6">
    <location>
        <begin position="883"/>
        <end position="905"/>
    </location>
</feature>
<dbReference type="PROSITE" id="PS50096">
    <property type="entry name" value="IQ"/>
    <property type="match status" value="16"/>
</dbReference>
<feature type="compositionally biased region" description="Basic and acidic residues" evidence="6">
    <location>
        <begin position="923"/>
        <end position="939"/>
    </location>
</feature>
<evidence type="ECO:0000256" key="1">
    <source>
        <dbReference type="ARBA" id="ARBA00004496"/>
    </source>
</evidence>
<dbReference type="PROSITE" id="PS50222">
    <property type="entry name" value="EF_HAND_2"/>
    <property type="match status" value="2"/>
</dbReference>
<dbReference type="InterPro" id="IPR011992">
    <property type="entry name" value="EF-hand-dom_pair"/>
</dbReference>
<keyword evidence="4" id="KW-0106">Calcium</keyword>
<evidence type="ECO:0000256" key="5">
    <source>
        <dbReference type="ARBA" id="ARBA00022860"/>
    </source>
</evidence>
<evidence type="ECO:0000313" key="10">
    <source>
        <dbReference type="Proteomes" id="UP001209570"/>
    </source>
</evidence>
<dbReference type="CDD" id="cd00201">
    <property type="entry name" value="WW"/>
    <property type="match status" value="2"/>
</dbReference>
<feature type="compositionally biased region" description="Low complexity" evidence="6">
    <location>
        <begin position="204"/>
        <end position="224"/>
    </location>
</feature>
<dbReference type="InterPro" id="IPR001202">
    <property type="entry name" value="WW_dom"/>
</dbReference>
<comment type="subcellular location">
    <subcellularLocation>
        <location evidence="1">Cytoplasm</location>
    </subcellularLocation>
</comment>
<dbReference type="PROSITE" id="PS00018">
    <property type="entry name" value="EF_HAND_1"/>
    <property type="match status" value="2"/>
</dbReference>
<feature type="region of interest" description="Disordered" evidence="6">
    <location>
        <begin position="14"/>
        <end position="47"/>
    </location>
</feature>
<dbReference type="Pfam" id="PF13499">
    <property type="entry name" value="EF-hand_7"/>
    <property type="match status" value="1"/>
</dbReference>
<keyword evidence="2" id="KW-0963">Cytoplasm</keyword>
<dbReference type="GO" id="GO:0005509">
    <property type="term" value="F:calcium ion binding"/>
    <property type="evidence" value="ECO:0007669"/>
    <property type="project" value="InterPro"/>
</dbReference>
<accession>A0AAD5LHY4</accession>
<dbReference type="GO" id="GO:0000278">
    <property type="term" value="P:mitotic cell cycle"/>
    <property type="evidence" value="ECO:0007669"/>
    <property type="project" value="TreeGrafter"/>
</dbReference>
<dbReference type="Pfam" id="PF00397">
    <property type="entry name" value="WW"/>
    <property type="match status" value="1"/>
</dbReference>
<feature type="compositionally biased region" description="Basic and acidic residues" evidence="6">
    <location>
        <begin position="883"/>
        <end position="893"/>
    </location>
</feature>
<dbReference type="SMART" id="SM00054">
    <property type="entry name" value="EFh"/>
    <property type="match status" value="2"/>
</dbReference>
<feature type="domain" description="WW" evidence="7">
    <location>
        <begin position="1180"/>
        <end position="1211"/>
    </location>
</feature>
<keyword evidence="3" id="KW-0677">Repeat</keyword>
<keyword evidence="10" id="KW-1185">Reference proteome</keyword>
<dbReference type="SMART" id="SM00015">
    <property type="entry name" value="IQ"/>
    <property type="match status" value="16"/>
</dbReference>
<dbReference type="Proteomes" id="UP001209570">
    <property type="component" value="Unassembled WGS sequence"/>
</dbReference>
<organism evidence="9 10">
    <name type="scientific">Pythium insidiosum</name>
    <name type="common">Pythiosis disease agent</name>
    <dbReference type="NCBI Taxonomy" id="114742"/>
    <lineage>
        <taxon>Eukaryota</taxon>
        <taxon>Sar</taxon>
        <taxon>Stramenopiles</taxon>
        <taxon>Oomycota</taxon>
        <taxon>Peronosporomycetes</taxon>
        <taxon>Pythiales</taxon>
        <taxon>Pythiaceae</taxon>
        <taxon>Pythium</taxon>
    </lineage>
</organism>